<keyword evidence="2" id="KW-0812">Transmembrane</keyword>
<feature type="transmembrane region" description="Helical" evidence="2">
    <location>
        <begin position="108"/>
        <end position="126"/>
    </location>
</feature>
<feature type="transmembrane region" description="Helical" evidence="2">
    <location>
        <begin position="6"/>
        <end position="29"/>
    </location>
</feature>
<keyword evidence="2" id="KW-1133">Transmembrane helix</keyword>
<sequence length="215" mass="23248">MSRKLLVWLHVVTSTGWMIMALALFVVVGHALAGRSWTFEVALLLDVEVLQFMATTSAFSGLLLSGLTPWGYFRHWWVAVKFAVTMSQLYAGIFVLSPNLHPDGSPGLMRVGSLLMFSALACQVWLSVAKPFGRTPWARGPKPRTAPPWAFAACLAVPALDYALGELVLGGGAPVLSLLVVVVHPVVRAARSRARGAVPAQRNPTQQNPGRRNPV</sequence>
<feature type="compositionally biased region" description="Polar residues" evidence="1">
    <location>
        <begin position="202"/>
        <end position="215"/>
    </location>
</feature>
<gene>
    <name evidence="3" type="ORF">ACFP3R_25490</name>
</gene>
<evidence type="ECO:0000256" key="2">
    <source>
        <dbReference type="SAM" id="Phobius"/>
    </source>
</evidence>
<feature type="transmembrane region" description="Helical" evidence="2">
    <location>
        <begin position="76"/>
        <end position="96"/>
    </location>
</feature>
<feature type="region of interest" description="Disordered" evidence="1">
    <location>
        <begin position="194"/>
        <end position="215"/>
    </location>
</feature>
<name>A0ABW1PC76_9PSEU</name>
<dbReference type="EMBL" id="JBHSQO010000031">
    <property type="protein sequence ID" value="MFC6092643.1"/>
    <property type="molecule type" value="Genomic_DNA"/>
</dbReference>
<protein>
    <recommendedName>
        <fullName evidence="5">Membrane protein DUF2306</fullName>
    </recommendedName>
</protein>
<dbReference type="RefSeq" id="WP_380639054.1">
    <property type="nucleotide sequence ID" value="NZ_JBHSQO010000031.1"/>
</dbReference>
<keyword evidence="2" id="KW-0472">Membrane</keyword>
<accession>A0ABW1PC76</accession>
<evidence type="ECO:0000313" key="4">
    <source>
        <dbReference type="Proteomes" id="UP001596220"/>
    </source>
</evidence>
<feature type="transmembrane region" description="Helical" evidence="2">
    <location>
        <begin position="41"/>
        <end position="64"/>
    </location>
</feature>
<dbReference type="Proteomes" id="UP001596220">
    <property type="component" value="Unassembled WGS sequence"/>
</dbReference>
<organism evidence="3 4">
    <name type="scientific">Saccharothrix lopnurensis</name>
    <dbReference type="NCBI Taxonomy" id="1670621"/>
    <lineage>
        <taxon>Bacteria</taxon>
        <taxon>Bacillati</taxon>
        <taxon>Actinomycetota</taxon>
        <taxon>Actinomycetes</taxon>
        <taxon>Pseudonocardiales</taxon>
        <taxon>Pseudonocardiaceae</taxon>
        <taxon>Saccharothrix</taxon>
    </lineage>
</organism>
<reference evidence="4" key="1">
    <citation type="journal article" date="2019" name="Int. J. Syst. Evol. Microbiol.">
        <title>The Global Catalogue of Microorganisms (GCM) 10K type strain sequencing project: providing services to taxonomists for standard genome sequencing and annotation.</title>
        <authorList>
            <consortium name="The Broad Institute Genomics Platform"/>
            <consortium name="The Broad Institute Genome Sequencing Center for Infectious Disease"/>
            <person name="Wu L."/>
            <person name="Ma J."/>
        </authorList>
    </citation>
    <scope>NUCLEOTIDE SEQUENCE [LARGE SCALE GENOMIC DNA]</scope>
    <source>
        <strain evidence="4">CGMCC 4.7246</strain>
    </source>
</reference>
<proteinExistence type="predicted"/>
<comment type="caution">
    <text evidence="3">The sequence shown here is derived from an EMBL/GenBank/DDBJ whole genome shotgun (WGS) entry which is preliminary data.</text>
</comment>
<keyword evidence="4" id="KW-1185">Reference proteome</keyword>
<evidence type="ECO:0000313" key="3">
    <source>
        <dbReference type="EMBL" id="MFC6092643.1"/>
    </source>
</evidence>
<evidence type="ECO:0008006" key="5">
    <source>
        <dbReference type="Google" id="ProtNLM"/>
    </source>
</evidence>
<evidence type="ECO:0000256" key="1">
    <source>
        <dbReference type="SAM" id="MobiDB-lite"/>
    </source>
</evidence>